<evidence type="ECO:0000256" key="1">
    <source>
        <dbReference type="ARBA" id="ARBA00022603"/>
    </source>
</evidence>
<dbReference type="GO" id="GO:0070041">
    <property type="term" value="F:rRNA (uridine-C5-)-methyltransferase activity"/>
    <property type="evidence" value="ECO:0007669"/>
    <property type="project" value="TreeGrafter"/>
</dbReference>
<gene>
    <name evidence="5" type="ORF">GX355_11395</name>
</gene>
<keyword evidence="1 4" id="KW-0489">Methyltransferase</keyword>
<dbReference type="EMBL" id="JAAYSM010000405">
    <property type="protein sequence ID" value="NLJ19450.1"/>
    <property type="molecule type" value="Genomic_DNA"/>
</dbReference>
<dbReference type="InterPro" id="IPR030391">
    <property type="entry name" value="MeTrfase_TrmA_CS"/>
</dbReference>
<comment type="similarity">
    <text evidence="4">Belongs to the class I-like SAM-binding methyltransferase superfamily. RNA M5U methyltransferase family.</text>
</comment>
<dbReference type="InterPro" id="IPR029063">
    <property type="entry name" value="SAM-dependent_MTases_sf"/>
</dbReference>
<organism evidence="5 6">
    <name type="scientific">Globicatella sulfidifaciens</name>
    <dbReference type="NCBI Taxonomy" id="136093"/>
    <lineage>
        <taxon>Bacteria</taxon>
        <taxon>Bacillati</taxon>
        <taxon>Bacillota</taxon>
        <taxon>Bacilli</taxon>
        <taxon>Lactobacillales</taxon>
        <taxon>Aerococcaceae</taxon>
        <taxon>Globicatella</taxon>
    </lineage>
</organism>
<dbReference type="InterPro" id="IPR010280">
    <property type="entry name" value="U5_MeTrfase_fam"/>
</dbReference>
<feature type="non-terminal residue" evidence="5">
    <location>
        <position position="1"/>
    </location>
</feature>
<dbReference type="Gene3D" id="3.40.50.150">
    <property type="entry name" value="Vaccinia Virus protein VP39"/>
    <property type="match status" value="1"/>
</dbReference>
<dbReference type="Pfam" id="PF05958">
    <property type="entry name" value="tRNA_U5-meth_tr"/>
    <property type="match status" value="1"/>
</dbReference>
<keyword evidence="2 4" id="KW-0808">Transferase</keyword>
<proteinExistence type="inferred from homology"/>
<sequence length="53" mass="6089">ASSLIYVSCHPGTLARDIKRLKNKWQVKALQSIDMFPWTMHVELVALMSMVDE</sequence>
<dbReference type="PROSITE" id="PS51687">
    <property type="entry name" value="SAM_MT_RNA_M5U"/>
    <property type="match status" value="1"/>
</dbReference>
<evidence type="ECO:0000313" key="6">
    <source>
        <dbReference type="Proteomes" id="UP000541058"/>
    </source>
</evidence>
<dbReference type="PROSITE" id="PS01231">
    <property type="entry name" value="TRMA_2"/>
    <property type="match status" value="1"/>
</dbReference>
<feature type="active site" description="Nucleophile" evidence="4">
    <location>
        <position position="9"/>
    </location>
</feature>
<reference evidence="5 6" key="1">
    <citation type="journal article" date="2020" name="Biotechnol. Biofuels">
        <title>New insights from the biogas microbiome by comprehensive genome-resolved metagenomics of nearly 1600 species originating from multiple anaerobic digesters.</title>
        <authorList>
            <person name="Campanaro S."/>
            <person name="Treu L."/>
            <person name="Rodriguez-R L.M."/>
            <person name="Kovalovszki A."/>
            <person name="Ziels R.M."/>
            <person name="Maus I."/>
            <person name="Zhu X."/>
            <person name="Kougias P.G."/>
            <person name="Basile A."/>
            <person name="Luo G."/>
            <person name="Schluter A."/>
            <person name="Konstantinidis K.T."/>
            <person name="Angelidaki I."/>
        </authorList>
    </citation>
    <scope>NUCLEOTIDE SEQUENCE [LARGE SCALE GENOMIC DNA]</scope>
    <source>
        <strain evidence="5">AS23ysBPME_34</strain>
    </source>
</reference>
<keyword evidence="3 4" id="KW-0949">S-adenosyl-L-methionine</keyword>
<evidence type="ECO:0000256" key="3">
    <source>
        <dbReference type="ARBA" id="ARBA00022691"/>
    </source>
</evidence>
<evidence type="ECO:0000256" key="2">
    <source>
        <dbReference type="ARBA" id="ARBA00022679"/>
    </source>
</evidence>
<protein>
    <submittedName>
        <fullName evidence="5">23S rRNA (Uracil-5-)-methyltransferase RumA</fullName>
    </submittedName>
</protein>
<evidence type="ECO:0000256" key="4">
    <source>
        <dbReference type="PROSITE-ProRule" id="PRU01024"/>
    </source>
</evidence>
<dbReference type="PANTHER" id="PTHR11061:SF30">
    <property type="entry name" value="TRNA (URACIL(54)-C(5))-METHYLTRANSFERASE"/>
    <property type="match status" value="1"/>
</dbReference>
<comment type="caution">
    <text evidence="4">Lacks conserved residue(s) required for the propagation of feature annotation.</text>
</comment>
<dbReference type="Proteomes" id="UP000541058">
    <property type="component" value="Unassembled WGS sequence"/>
</dbReference>
<evidence type="ECO:0000313" key="5">
    <source>
        <dbReference type="EMBL" id="NLJ19450.1"/>
    </source>
</evidence>
<dbReference type="GO" id="GO:0070475">
    <property type="term" value="P:rRNA base methylation"/>
    <property type="evidence" value="ECO:0007669"/>
    <property type="project" value="TreeGrafter"/>
</dbReference>
<dbReference type="PANTHER" id="PTHR11061">
    <property type="entry name" value="RNA M5U METHYLTRANSFERASE"/>
    <property type="match status" value="1"/>
</dbReference>
<name>A0A7X8C5T1_9LACT</name>
<dbReference type="SUPFAM" id="SSF53335">
    <property type="entry name" value="S-adenosyl-L-methionine-dependent methyltransferases"/>
    <property type="match status" value="1"/>
</dbReference>
<dbReference type="AlphaFoldDB" id="A0A7X8C5T1"/>
<accession>A0A7X8C5T1</accession>
<comment type="caution">
    <text evidence="5">The sequence shown here is derived from an EMBL/GenBank/DDBJ whole genome shotgun (WGS) entry which is preliminary data.</text>
</comment>